<keyword evidence="1" id="KW-1133">Transmembrane helix</keyword>
<feature type="transmembrane region" description="Helical" evidence="1">
    <location>
        <begin position="154"/>
        <end position="173"/>
    </location>
</feature>
<sequence length="215" mass="22766">MTMWRSRLFLYCLAADAVFIAIYVTLRLAELAGVGKMHSMLNLESESSLPSFFIYFQWLAMSIVLFRAARRSGSIAAAALGLFAGLLFLDDAAQIHEQLGELVASALDLTGISGVPPDGVGELIVLAGLGVVCLACIVVAWMRPGGVGRPMIMTFTLLAALLAGVGVGFDVVHEMTSDRLQWVFGTVEDGGEMILATAMLALAARVAARSKAGIE</sequence>
<evidence type="ECO:0000313" key="2">
    <source>
        <dbReference type="EMBL" id="SLN65060.1"/>
    </source>
</evidence>
<evidence type="ECO:0000313" key="3">
    <source>
        <dbReference type="Proteomes" id="UP000193870"/>
    </source>
</evidence>
<keyword evidence="1" id="KW-0472">Membrane</keyword>
<feature type="transmembrane region" description="Helical" evidence="1">
    <location>
        <begin position="49"/>
        <end position="66"/>
    </location>
</feature>
<name>A0A1Y5TJ11_9RHOB</name>
<dbReference type="STRING" id="315423.SAMN04488020_11275"/>
<feature type="transmembrane region" description="Helical" evidence="1">
    <location>
        <begin position="73"/>
        <end position="89"/>
    </location>
</feature>
<organism evidence="2 3">
    <name type="scientific">Palleronia marisminoris</name>
    <dbReference type="NCBI Taxonomy" id="315423"/>
    <lineage>
        <taxon>Bacteria</taxon>
        <taxon>Pseudomonadati</taxon>
        <taxon>Pseudomonadota</taxon>
        <taxon>Alphaproteobacteria</taxon>
        <taxon>Rhodobacterales</taxon>
        <taxon>Roseobacteraceae</taxon>
        <taxon>Palleronia</taxon>
    </lineage>
</organism>
<keyword evidence="1" id="KW-0812">Transmembrane</keyword>
<accession>A0A1Y5TJ11</accession>
<dbReference type="EMBL" id="FWFV01000011">
    <property type="protein sequence ID" value="SLN65060.1"/>
    <property type="molecule type" value="Genomic_DNA"/>
</dbReference>
<dbReference type="AlphaFoldDB" id="A0A1Y5TJ11"/>
<evidence type="ECO:0000256" key="1">
    <source>
        <dbReference type="SAM" id="Phobius"/>
    </source>
</evidence>
<keyword evidence="3" id="KW-1185">Reference proteome</keyword>
<protein>
    <submittedName>
        <fullName evidence="2">Uncharacterized protein</fullName>
    </submittedName>
</protein>
<dbReference type="Proteomes" id="UP000193870">
    <property type="component" value="Unassembled WGS sequence"/>
</dbReference>
<proteinExistence type="predicted"/>
<feature type="transmembrane region" description="Helical" evidence="1">
    <location>
        <begin position="9"/>
        <end position="29"/>
    </location>
</feature>
<reference evidence="2 3" key="1">
    <citation type="submission" date="2017-03" db="EMBL/GenBank/DDBJ databases">
        <authorList>
            <person name="Afonso C.L."/>
            <person name="Miller P.J."/>
            <person name="Scott M.A."/>
            <person name="Spackman E."/>
            <person name="Goraichik I."/>
            <person name="Dimitrov K.M."/>
            <person name="Suarez D.L."/>
            <person name="Swayne D.E."/>
        </authorList>
    </citation>
    <scope>NUCLEOTIDE SEQUENCE [LARGE SCALE GENOMIC DNA]</scope>
    <source>
        <strain evidence="2 3">CECT 7066</strain>
    </source>
</reference>
<feature type="transmembrane region" description="Helical" evidence="1">
    <location>
        <begin position="193"/>
        <end position="208"/>
    </location>
</feature>
<gene>
    <name evidence="2" type="ORF">PAM7066_03248</name>
</gene>
<dbReference type="RefSeq" id="WP_085855215.1">
    <property type="nucleotide sequence ID" value="NZ_FOPF01000012.1"/>
</dbReference>
<feature type="transmembrane region" description="Helical" evidence="1">
    <location>
        <begin position="123"/>
        <end position="142"/>
    </location>
</feature>